<evidence type="ECO:0000259" key="8">
    <source>
        <dbReference type="PROSITE" id="PS52029"/>
    </source>
</evidence>
<feature type="signal peptide" evidence="7">
    <location>
        <begin position="1"/>
        <end position="25"/>
    </location>
</feature>
<proteinExistence type="predicted"/>
<evidence type="ECO:0000256" key="5">
    <source>
        <dbReference type="ARBA" id="ARBA00023316"/>
    </source>
</evidence>
<dbReference type="GO" id="GO:0016740">
    <property type="term" value="F:transferase activity"/>
    <property type="evidence" value="ECO:0007669"/>
    <property type="project" value="UniProtKB-KW"/>
</dbReference>
<keyword evidence="7" id="KW-0732">Signal</keyword>
<keyword evidence="2" id="KW-0808">Transferase</keyword>
<dbReference type="GO" id="GO:0071555">
    <property type="term" value="P:cell wall organization"/>
    <property type="evidence" value="ECO:0007669"/>
    <property type="project" value="UniProtKB-UniRule"/>
</dbReference>
<evidence type="ECO:0000313" key="9">
    <source>
        <dbReference type="EMBL" id="OGY59047.1"/>
    </source>
</evidence>
<dbReference type="EMBL" id="MHIX01000026">
    <property type="protein sequence ID" value="OGY59047.1"/>
    <property type="molecule type" value="Genomic_DNA"/>
</dbReference>
<dbReference type="PANTHER" id="PTHR30582:SF2">
    <property type="entry name" value="L,D-TRANSPEPTIDASE YCIB-RELATED"/>
    <property type="match status" value="1"/>
</dbReference>
<feature type="active site" description="Nucleophile" evidence="6">
    <location>
        <position position="364"/>
    </location>
</feature>
<evidence type="ECO:0000256" key="4">
    <source>
        <dbReference type="ARBA" id="ARBA00022984"/>
    </source>
</evidence>
<dbReference type="Proteomes" id="UP000178515">
    <property type="component" value="Unassembled WGS sequence"/>
</dbReference>
<dbReference type="UniPathway" id="UPA00219"/>
<keyword evidence="4 6" id="KW-0573">Peptidoglycan synthesis</keyword>
<comment type="pathway">
    <text evidence="1 6">Cell wall biogenesis; peptidoglycan biosynthesis.</text>
</comment>
<dbReference type="STRING" id="1797689.A3F24_02575"/>
<comment type="caution">
    <text evidence="9">The sequence shown here is derived from an EMBL/GenBank/DDBJ whole genome shotgun (WGS) entry which is preliminary data.</text>
</comment>
<feature type="chain" id="PRO_5009581725" description="L,D-TPase catalytic domain-containing protein" evidence="7">
    <location>
        <begin position="26"/>
        <end position="396"/>
    </location>
</feature>
<dbReference type="AlphaFoldDB" id="A0A1G1Z5V5"/>
<dbReference type="Gene3D" id="2.40.440.10">
    <property type="entry name" value="L,D-transpeptidase catalytic domain-like"/>
    <property type="match status" value="1"/>
</dbReference>
<organism evidence="9 10">
    <name type="scientific">Candidatus Colwellbacteria bacterium RIFCSPHIGHO2_12_FULL_44_17</name>
    <dbReference type="NCBI Taxonomy" id="1797689"/>
    <lineage>
        <taxon>Bacteria</taxon>
        <taxon>Candidatus Colwelliibacteriota</taxon>
    </lineage>
</organism>
<evidence type="ECO:0000256" key="6">
    <source>
        <dbReference type="PROSITE-ProRule" id="PRU01373"/>
    </source>
</evidence>
<dbReference type="GO" id="GO:0071972">
    <property type="term" value="F:peptidoglycan L,D-transpeptidase activity"/>
    <property type="evidence" value="ECO:0007669"/>
    <property type="project" value="TreeGrafter"/>
</dbReference>
<keyword evidence="3 6" id="KW-0133">Cell shape</keyword>
<keyword evidence="5 6" id="KW-0961">Cell wall biogenesis/degradation</keyword>
<evidence type="ECO:0000256" key="7">
    <source>
        <dbReference type="SAM" id="SignalP"/>
    </source>
</evidence>
<gene>
    <name evidence="9" type="ORF">A3F24_02575</name>
</gene>
<evidence type="ECO:0000256" key="2">
    <source>
        <dbReference type="ARBA" id="ARBA00022679"/>
    </source>
</evidence>
<dbReference type="InterPro" id="IPR038063">
    <property type="entry name" value="Transpep_catalytic_dom"/>
</dbReference>
<reference evidence="9 10" key="1">
    <citation type="journal article" date="2016" name="Nat. Commun.">
        <title>Thousands of microbial genomes shed light on interconnected biogeochemical processes in an aquifer system.</title>
        <authorList>
            <person name="Anantharaman K."/>
            <person name="Brown C.T."/>
            <person name="Hug L.A."/>
            <person name="Sharon I."/>
            <person name="Castelle C.J."/>
            <person name="Probst A.J."/>
            <person name="Thomas B.C."/>
            <person name="Singh A."/>
            <person name="Wilkins M.J."/>
            <person name="Karaoz U."/>
            <person name="Brodie E.L."/>
            <person name="Williams K.H."/>
            <person name="Hubbard S.S."/>
            <person name="Banfield J.F."/>
        </authorList>
    </citation>
    <scope>NUCLEOTIDE SEQUENCE [LARGE SCALE GENOMIC DNA]</scope>
</reference>
<evidence type="ECO:0000256" key="3">
    <source>
        <dbReference type="ARBA" id="ARBA00022960"/>
    </source>
</evidence>
<evidence type="ECO:0000256" key="1">
    <source>
        <dbReference type="ARBA" id="ARBA00004752"/>
    </source>
</evidence>
<protein>
    <recommendedName>
        <fullName evidence="8">L,D-TPase catalytic domain-containing protein</fullName>
    </recommendedName>
</protein>
<dbReference type="InterPro" id="IPR005490">
    <property type="entry name" value="LD_TPept_cat_dom"/>
</dbReference>
<feature type="active site" description="Proton donor/acceptor" evidence="6">
    <location>
        <position position="346"/>
    </location>
</feature>
<dbReference type="GO" id="GO:0018104">
    <property type="term" value="P:peptidoglycan-protein cross-linking"/>
    <property type="evidence" value="ECO:0007669"/>
    <property type="project" value="TreeGrafter"/>
</dbReference>
<evidence type="ECO:0000313" key="10">
    <source>
        <dbReference type="Proteomes" id="UP000178515"/>
    </source>
</evidence>
<sequence>MLKKKLVSFLLIAFLFSLLPSIGLAKTNPPESEYIGYHDNTSCDVITGWAKKRDSIENVEIAVILDFPFGRVEDKEFEITKVINKEVGRFKADLFRPDLPYEDKNHGFSWKMPDSLKDMYHEFYVYSIGNDGKPEMLLNRSGQGVYCGPERVVHPIGTLLEVTKGGLEVRAGAGLEHRKLRCWAPGYCYGTRKLPKSSIITVKDVVLDKDGDSWYKIDPGIHWKVDVPWWLDQSDWFIEANPAEVRKVLLENEITVFPETKTSDKKIVIDLSEKKEYVYEGDRLLFITCIATGLNGTPTPLGSQKIYRKWASRYMQCQGDCDLPGVGFNLYFGVQTEYSKGGQAVHEAYWRKTNEFCSQRSHGCANNMIGIGRWLYQWVGPWDNTKPTEVTVTVQR</sequence>
<dbReference type="CDD" id="cd16913">
    <property type="entry name" value="YkuD_like"/>
    <property type="match status" value="1"/>
</dbReference>
<dbReference type="PANTHER" id="PTHR30582">
    <property type="entry name" value="L,D-TRANSPEPTIDASE"/>
    <property type="match status" value="1"/>
</dbReference>
<dbReference type="PROSITE" id="PS52029">
    <property type="entry name" value="LD_TPASE"/>
    <property type="match status" value="1"/>
</dbReference>
<feature type="domain" description="L,D-TPase catalytic" evidence="8">
    <location>
        <begin position="265"/>
        <end position="393"/>
    </location>
</feature>
<dbReference type="Pfam" id="PF03734">
    <property type="entry name" value="YkuD"/>
    <property type="match status" value="1"/>
</dbReference>
<dbReference type="GO" id="GO:0005576">
    <property type="term" value="C:extracellular region"/>
    <property type="evidence" value="ECO:0007669"/>
    <property type="project" value="TreeGrafter"/>
</dbReference>
<name>A0A1G1Z5V5_9BACT</name>
<dbReference type="SUPFAM" id="SSF141523">
    <property type="entry name" value="L,D-transpeptidase catalytic domain-like"/>
    <property type="match status" value="1"/>
</dbReference>
<dbReference type="InterPro" id="IPR050979">
    <property type="entry name" value="LD-transpeptidase"/>
</dbReference>
<accession>A0A1G1Z5V5</accession>
<dbReference type="GO" id="GO:0008360">
    <property type="term" value="P:regulation of cell shape"/>
    <property type="evidence" value="ECO:0007669"/>
    <property type="project" value="UniProtKB-UniRule"/>
</dbReference>